<feature type="transmembrane region" description="Helical" evidence="1">
    <location>
        <begin position="25"/>
        <end position="50"/>
    </location>
</feature>
<keyword evidence="1" id="KW-1133">Transmembrane helix</keyword>
<keyword evidence="1" id="KW-0472">Membrane</keyword>
<evidence type="ECO:0008006" key="4">
    <source>
        <dbReference type="Google" id="ProtNLM"/>
    </source>
</evidence>
<comment type="caution">
    <text evidence="2">The sequence shown here is derived from an EMBL/GenBank/DDBJ whole genome shotgun (WGS) entry which is preliminary data.</text>
</comment>
<gene>
    <name evidence="2" type="ORF">MINT15_36290</name>
</gene>
<dbReference type="AlphaFoldDB" id="A0A837D6Z5"/>
<feature type="transmembrane region" description="Helical" evidence="1">
    <location>
        <begin position="153"/>
        <end position="171"/>
    </location>
</feature>
<protein>
    <recommendedName>
        <fullName evidence="4">DUF2269 domain-containing protein</fullName>
    </recommendedName>
</protein>
<reference evidence="2 3" key="1">
    <citation type="submission" date="2014-10" db="EMBL/GenBank/DDBJ databases">
        <title>Genome sequence of Micropolyspora internatus JCM3315.</title>
        <authorList>
            <person name="Shin S.-K."/>
            <person name="Yi H."/>
        </authorList>
    </citation>
    <scope>NUCLEOTIDE SEQUENCE [LARGE SCALE GENOMIC DNA]</scope>
    <source>
        <strain evidence="2 3">JCM 3315</strain>
    </source>
</reference>
<organism evidence="2 3">
    <name type="scientific">Saccharomonospora viridis</name>
    <dbReference type="NCBI Taxonomy" id="1852"/>
    <lineage>
        <taxon>Bacteria</taxon>
        <taxon>Bacillati</taxon>
        <taxon>Actinomycetota</taxon>
        <taxon>Actinomycetes</taxon>
        <taxon>Pseudonocardiales</taxon>
        <taxon>Pseudonocardiaceae</taxon>
        <taxon>Saccharomonospora</taxon>
    </lineage>
</organism>
<evidence type="ECO:0000313" key="2">
    <source>
        <dbReference type="EMBL" id="KHF43427.1"/>
    </source>
</evidence>
<dbReference type="EMBL" id="JRZE01000006">
    <property type="protein sequence ID" value="KHF43427.1"/>
    <property type="molecule type" value="Genomic_DNA"/>
</dbReference>
<evidence type="ECO:0000313" key="3">
    <source>
        <dbReference type="Proteomes" id="UP000030848"/>
    </source>
</evidence>
<evidence type="ECO:0000256" key="1">
    <source>
        <dbReference type="SAM" id="Phobius"/>
    </source>
</evidence>
<feature type="transmembrane region" description="Helical" evidence="1">
    <location>
        <begin position="70"/>
        <end position="93"/>
    </location>
</feature>
<keyword evidence="1" id="KW-0812">Transmembrane</keyword>
<feature type="transmembrane region" description="Helical" evidence="1">
    <location>
        <begin position="100"/>
        <end position="121"/>
    </location>
</feature>
<proteinExistence type="predicted"/>
<name>A0A837D6Z5_9PSEU</name>
<sequence length="183" mass="19843">MDADRNTTRDATRIRLHLGRRTRKAVLTFHIATAGSWLGIDVVIAVFVFTGLSTADPHTAVLSYEALRAVAVWPLLTVGLLCLISGVVLGLGTRYGLLRYWWVAVKLAINVVFVTLVPLALEPAVSQAVTESRVTADGHVTADVARNLLFPPIVSPTGLLIAMILAVFKPWGRIGARRRRAPS</sequence>
<dbReference type="Proteomes" id="UP000030848">
    <property type="component" value="Unassembled WGS sequence"/>
</dbReference>
<accession>A0A837D6Z5</accession>